<reference evidence="1 2" key="1">
    <citation type="submission" date="2016-09" db="EMBL/GenBank/DDBJ databases">
        <authorList>
            <person name="Capua I."/>
            <person name="De Benedictis P."/>
            <person name="Joannis T."/>
            <person name="Lombin L.H."/>
            <person name="Cattoli G."/>
        </authorList>
    </citation>
    <scope>NUCLEOTIDE SEQUENCE [LARGE SCALE GENOMIC DNA]</scope>
    <source>
        <strain evidence="1 2">IMI 309357</strain>
    </source>
</reference>
<dbReference type="AlphaFoldDB" id="A0A1G4B7Z4"/>
<proteinExistence type="predicted"/>
<dbReference type="RefSeq" id="XP_022474694.1">
    <property type="nucleotide sequence ID" value="XM_022618794.1"/>
</dbReference>
<accession>A0A1G4B7Z4</accession>
<gene>
    <name evidence="1" type="ORF">CORC01_07156</name>
</gene>
<comment type="caution">
    <text evidence="1">The sequence shown here is derived from an EMBL/GenBank/DDBJ whole genome shotgun (WGS) entry which is preliminary data.</text>
</comment>
<keyword evidence="2" id="KW-1185">Reference proteome</keyword>
<evidence type="ECO:0000313" key="2">
    <source>
        <dbReference type="Proteomes" id="UP000176998"/>
    </source>
</evidence>
<sequence>MASSRPSNLAGLGLSPRLVPVDLALELVLYVWLSEPHNVAPHPRHPITIVHYPLARFRYLLMRHVMQTQVTNPSPTDPLSAYRSSATVGRRDTAYIFLLV</sequence>
<dbReference type="Proteomes" id="UP000176998">
    <property type="component" value="Unassembled WGS sequence"/>
</dbReference>
<organism evidence="1 2">
    <name type="scientific">Colletotrichum orchidophilum</name>
    <dbReference type="NCBI Taxonomy" id="1209926"/>
    <lineage>
        <taxon>Eukaryota</taxon>
        <taxon>Fungi</taxon>
        <taxon>Dikarya</taxon>
        <taxon>Ascomycota</taxon>
        <taxon>Pezizomycotina</taxon>
        <taxon>Sordariomycetes</taxon>
        <taxon>Hypocreomycetidae</taxon>
        <taxon>Glomerellales</taxon>
        <taxon>Glomerellaceae</taxon>
        <taxon>Colletotrichum</taxon>
    </lineage>
</organism>
<protein>
    <submittedName>
        <fullName evidence="1">Uncharacterized protein</fullName>
    </submittedName>
</protein>
<evidence type="ECO:0000313" key="1">
    <source>
        <dbReference type="EMBL" id="OHE97541.1"/>
    </source>
</evidence>
<dbReference type="GeneID" id="34560304"/>
<dbReference type="EMBL" id="MJBS01000056">
    <property type="protein sequence ID" value="OHE97541.1"/>
    <property type="molecule type" value="Genomic_DNA"/>
</dbReference>
<name>A0A1G4B7Z4_9PEZI</name>